<dbReference type="PRINTS" id="PR00450">
    <property type="entry name" value="RECOVERIN"/>
</dbReference>
<dbReference type="CDD" id="cd00051">
    <property type="entry name" value="EFh"/>
    <property type="match status" value="1"/>
</dbReference>
<dbReference type="PROSITE" id="PS50222">
    <property type="entry name" value="EF_HAND_2"/>
    <property type="match status" value="3"/>
</dbReference>
<comment type="function">
    <text evidence="4">Acts as a calcium sensor. CBL proteins interact with CIPK serine-threonine protein kinases. Binding of a CBL protein to the regulatory NAF domain of a CIPK protein lead to the activation of the kinase in a calcium-dependent manner.</text>
</comment>
<keyword evidence="4" id="KW-0472">Membrane</keyword>
<dbReference type="GO" id="GO:0019722">
    <property type="term" value="P:calcium-mediated signaling"/>
    <property type="evidence" value="ECO:0007669"/>
    <property type="project" value="UniProtKB-UniRule"/>
</dbReference>
<dbReference type="InterPro" id="IPR002048">
    <property type="entry name" value="EF_hand_dom"/>
</dbReference>
<evidence type="ECO:0000313" key="7">
    <source>
        <dbReference type="Proteomes" id="UP001153076"/>
    </source>
</evidence>
<gene>
    <name evidence="6" type="ORF">Cgig2_026851</name>
</gene>
<dbReference type="PANTHER" id="PTHR23056:SF44">
    <property type="entry name" value="CALCINEURIN B-LIKE PROTEIN 1"/>
    <property type="match status" value="1"/>
</dbReference>
<dbReference type="Proteomes" id="UP001153076">
    <property type="component" value="Unassembled WGS sequence"/>
</dbReference>
<feature type="domain" description="EF-hand" evidence="5">
    <location>
        <begin position="79"/>
        <end position="114"/>
    </location>
</feature>
<feature type="domain" description="EF-hand" evidence="5">
    <location>
        <begin position="116"/>
        <end position="151"/>
    </location>
</feature>
<organism evidence="6 7">
    <name type="scientific">Carnegiea gigantea</name>
    <dbReference type="NCBI Taxonomy" id="171969"/>
    <lineage>
        <taxon>Eukaryota</taxon>
        <taxon>Viridiplantae</taxon>
        <taxon>Streptophyta</taxon>
        <taxon>Embryophyta</taxon>
        <taxon>Tracheophyta</taxon>
        <taxon>Spermatophyta</taxon>
        <taxon>Magnoliopsida</taxon>
        <taxon>eudicotyledons</taxon>
        <taxon>Gunneridae</taxon>
        <taxon>Pentapetalae</taxon>
        <taxon>Caryophyllales</taxon>
        <taxon>Cactineae</taxon>
        <taxon>Cactaceae</taxon>
        <taxon>Cactoideae</taxon>
        <taxon>Echinocereeae</taxon>
        <taxon>Carnegiea</taxon>
    </lineage>
</organism>
<dbReference type="PROSITE" id="PS00018">
    <property type="entry name" value="EF_HAND_1"/>
    <property type="match status" value="2"/>
</dbReference>
<dbReference type="GO" id="GO:0019900">
    <property type="term" value="F:kinase binding"/>
    <property type="evidence" value="ECO:0007669"/>
    <property type="project" value="UniProtKB-UniRule"/>
</dbReference>
<comment type="similarity">
    <text evidence="3 4">Belongs to the calcineurin regulatory subunit family.</text>
</comment>
<protein>
    <recommendedName>
        <fullName evidence="4">Calcineurin B-like protein</fullName>
    </recommendedName>
</protein>
<name>A0A9Q1KWV0_9CARY</name>
<dbReference type="GO" id="GO:0005509">
    <property type="term" value="F:calcium ion binding"/>
    <property type="evidence" value="ECO:0007669"/>
    <property type="project" value="UniProtKB-UniRule"/>
</dbReference>
<keyword evidence="1 4" id="KW-0677">Repeat</keyword>
<dbReference type="AlphaFoldDB" id="A0A9Q1KWV0"/>
<accession>A0A9Q1KWV0</accession>
<comment type="subcellular location">
    <subcellularLocation>
        <location evidence="4">Membrane</location>
    </subcellularLocation>
</comment>
<keyword evidence="2 4" id="KW-0106">Calcium</keyword>
<evidence type="ECO:0000256" key="3">
    <source>
        <dbReference type="ARBA" id="ARBA00023774"/>
    </source>
</evidence>
<evidence type="ECO:0000259" key="5">
    <source>
        <dbReference type="PROSITE" id="PS50222"/>
    </source>
</evidence>
<dbReference type="InterPro" id="IPR045198">
    <property type="entry name" value="CNBL1-10"/>
</dbReference>
<dbReference type="Gene3D" id="1.10.238.10">
    <property type="entry name" value="EF-hand"/>
    <property type="match status" value="1"/>
</dbReference>
<dbReference type="EMBL" id="JAKOGI010000011">
    <property type="protein sequence ID" value="KAJ8451042.1"/>
    <property type="molecule type" value="Genomic_DNA"/>
</dbReference>
<dbReference type="PANTHER" id="PTHR23056">
    <property type="entry name" value="CALCINEURIN B"/>
    <property type="match status" value="1"/>
</dbReference>
<dbReference type="OrthoDB" id="191686at2759"/>
<sequence length="246" mass="28053">MGCFHSTASRQFPGYEDPVFLASQTAFSVSEVEALFELYKSISSSVIDDGLISKENSALTAAMFMQEEFQLALFKNKKKENLFANRVFDLFDVKHKGVVDFGDFVRTLNFFHPNASQEDKIDFTFRLYDLDGTGFIERQEVRQMLIAILCESELKLADETIEVILDKTFQEADVNQDGKIDRSEWQQFVSRNPSLLKIMTLPYLRFVGCFLHHLFTSTSFIYTHSTHNTGLGQVLIYTLGKTCAGI</sequence>
<dbReference type="SUPFAM" id="SSF47473">
    <property type="entry name" value="EF-hand"/>
    <property type="match status" value="1"/>
</dbReference>
<reference evidence="6" key="1">
    <citation type="submission" date="2022-04" db="EMBL/GenBank/DDBJ databases">
        <title>Carnegiea gigantea Genome sequencing and assembly v2.</title>
        <authorList>
            <person name="Copetti D."/>
            <person name="Sanderson M.J."/>
            <person name="Burquez A."/>
            <person name="Wojciechowski M.F."/>
        </authorList>
    </citation>
    <scope>NUCLEOTIDE SEQUENCE</scope>
    <source>
        <strain evidence="6">SGP5-SGP5p</strain>
        <tissue evidence="6">Aerial part</tissue>
    </source>
</reference>
<dbReference type="FunFam" id="1.10.238.10:FF:000073">
    <property type="entry name" value="calcineurin B-like protein 3"/>
    <property type="match status" value="1"/>
</dbReference>
<evidence type="ECO:0000256" key="2">
    <source>
        <dbReference type="ARBA" id="ARBA00022837"/>
    </source>
</evidence>
<dbReference type="GO" id="GO:0016020">
    <property type="term" value="C:membrane"/>
    <property type="evidence" value="ECO:0007669"/>
    <property type="project" value="UniProtKB-SubCell"/>
</dbReference>
<evidence type="ECO:0000256" key="4">
    <source>
        <dbReference type="RuleBase" id="RU369080"/>
    </source>
</evidence>
<evidence type="ECO:0000256" key="1">
    <source>
        <dbReference type="ARBA" id="ARBA00022737"/>
    </source>
</evidence>
<feature type="domain" description="EF-hand" evidence="5">
    <location>
        <begin position="160"/>
        <end position="195"/>
    </location>
</feature>
<evidence type="ECO:0000313" key="6">
    <source>
        <dbReference type="EMBL" id="KAJ8451042.1"/>
    </source>
</evidence>
<dbReference type="SMART" id="SM00054">
    <property type="entry name" value="EFh"/>
    <property type="match status" value="3"/>
</dbReference>
<keyword evidence="7" id="KW-1185">Reference proteome</keyword>
<dbReference type="InterPro" id="IPR018247">
    <property type="entry name" value="EF_Hand_1_Ca_BS"/>
</dbReference>
<dbReference type="InterPro" id="IPR011992">
    <property type="entry name" value="EF-hand-dom_pair"/>
</dbReference>
<dbReference type="Pfam" id="PF13499">
    <property type="entry name" value="EF-hand_7"/>
    <property type="match status" value="1"/>
</dbReference>
<keyword evidence="4" id="KW-0479">Metal-binding</keyword>
<comment type="caution">
    <text evidence="6">The sequence shown here is derived from an EMBL/GenBank/DDBJ whole genome shotgun (WGS) entry which is preliminary data.</text>
</comment>
<proteinExistence type="inferred from homology"/>
<comment type="subunit">
    <text evidence="4">Homodimer. Interacts with CIPK.</text>
</comment>